<dbReference type="GO" id="GO:1990023">
    <property type="term" value="C:mitotic spindle midzone"/>
    <property type="evidence" value="ECO:0007669"/>
    <property type="project" value="TreeGrafter"/>
</dbReference>
<dbReference type="Pfam" id="PF12348">
    <property type="entry name" value="CLASP_N"/>
    <property type="match status" value="1"/>
</dbReference>
<feature type="compositionally biased region" description="Polar residues" evidence="6">
    <location>
        <begin position="256"/>
        <end position="276"/>
    </location>
</feature>
<keyword evidence="5" id="KW-0131">Cell cycle</keyword>
<evidence type="ECO:0000313" key="9">
    <source>
        <dbReference type="Proteomes" id="UP000053558"/>
    </source>
</evidence>
<dbReference type="GO" id="GO:0090307">
    <property type="term" value="P:mitotic spindle assembly"/>
    <property type="evidence" value="ECO:0007669"/>
    <property type="project" value="TreeGrafter"/>
</dbReference>
<comment type="caution">
    <text evidence="8">The sequence shown here is derived from an EMBL/GenBank/DDBJ whole genome shotgun (WGS) entry which is preliminary data.</text>
</comment>
<dbReference type="GO" id="GO:0008017">
    <property type="term" value="F:microtubule binding"/>
    <property type="evidence" value="ECO:0007669"/>
    <property type="project" value="TreeGrafter"/>
</dbReference>
<feature type="compositionally biased region" description="Low complexity" evidence="6">
    <location>
        <begin position="302"/>
        <end position="314"/>
    </location>
</feature>
<keyword evidence="4" id="KW-0493">Microtubule</keyword>
<dbReference type="GeneID" id="19205038"/>
<feature type="region of interest" description="Disordered" evidence="6">
    <location>
        <begin position="576"/>
        <end position="599"/>
    </location>
</feature>
<feature type="compositionally biased region" description="Polar residues" evidence="6">
    <location>
        <begin position="320"/>
        <end position="330"/>
    </location>
</feature>
<dbReference type="EMBL" id="JH711576">
    <property type="protein sequence ID" value="EIW82946.1"/>
    <property type="molecule type" value="Genomic_DNA"/>
</dbReference>
<evidence type="ECO:0000256" key="4">
    <source>
        <dbReference type="ARBA" id="ARBA00022701"/>
    </source>
</evidence>
<evidence type="ECO:0000256" key="1">
    <source>
        <dbReference type="ARBA" id="ARBA00004186"/>
    </source>
</evidence>
<dbReference type="OMA" id="GACEYHE"/>
<evidence type="ECO:0000313" key="8">
    <source>
        <dbReference type="EMBL" id="EIW82946.1"/>
    </source>
</evidence>
<comment type="similarity">
    <text evidence="2">Belongs to the CLASP family.</text>
</comment>
<reference evidence="9" key="1">
    <citation type="journal article" date="2012" name="Science">
        <title>The Paleozoic origin of enzymatic lignin decomposition reconstructed from 31 fungal genomes.</title>
        <authorList>
            <person name="Floudas D."/>
            <person name="Binder M."/>
            <person name="Riley R."/>
            <person name="Barry K."/>
            <person name="Blanchette R.A."/>
            <person name="Henrissat B."/>
            <person name="Martinez A.T."/>
            <person name="Otillar R."/>
            <person name="Spatafora J.W."/>
            <person name="Yadav J.S."/>
            <person name="Aerts A."/>
            <person name="Benoit I."/>
            <person name="Boyd A."/>
            <person name="Carlson A."/>
            <person name="Copeland A."/>
            <person name="Coutinho P.M."/>
            <person name="de Vries R.P."/>
            <person name="Ferreira P."/>
            <person name="Findley K."/>
            <person name="Foster B."/>
            <person name="Gaskell J."/>
            <person name="Glotzer D."/>
            <person name="Gorecki P."/>
            <person name="Heitman J."/>
            <person name="Hesse C."/>
            <person name="Hori C."/>
            <person name="Igarashi K."/>
            <person name="Jurgens J.A."/>
            <person name="Kallen N."/>
            <person name="Kersten P."/>
            <person name="Kohler A."/>
            <person name="Kuees U."/>
            <person name="Kumar T.K.A."/>
            <person name="Kuo A."/>
            <person name="LaButti K."/>
            <person name="Larrondo L.F."/>
            <person name="Lindquist E."/>
            <person name="Ling A."/>
            <person name="Lombard V."/>
            <person name="Lucas S."/>
            <person name="Lundell T."/>
            <person name="Martin R."/>
            <person name="McLaughlin D.J."/>
            <person name="Morgenstern I."/>
            <person name="Morin E."/>
            <person name="Murat C."/>
            <person name="Nagy L.G."/>
            <person name="Nolan M."/>
            <person name="Ohm R.A."/>
            <person name="Patyshakuliyeva A."/>
            <person name="Rokas A."/>
            <person name="Ruiz-Duenas F.J."/>
            <person name="Sabat G."/>
            <person name="Salamov A."/>
            <person name="Samejima M."/>
            <person name="Schmutz J."/>
            <person name="Slot J.C."/>
            <person name="St John F."/>
            <person name="Stenlid J."/>
            <person name="Sun H."/>
            <person name="Sun S."/>
            <person name="Syed K."/>
            <person name="Tsang A."/>
            <person name="Wiebenga A."/>
            <person name="Young D."/>
            <person name="Pisabarro A."/>
            <person name="Eastwood D.C."/>
            <person name="Martin F."/>
            <person name="Cullen D."/>
            <person name="Grigoriev I.V."/>
            <person name="Hibbett D.S."/>
        </authorList>
    </citation>
    <scope>NUCLEOTIDE SEQUENCE [LARGE SCALE GENOMIC DNA]</scope>
    <source>
        <strain evidence="9">RWD-64-598 SS2</strain>
    </source>
</reference>
<sequence length="621" mass="65416">MRKIQCSSPSSVAAEVNSVRTKVCLAETEESWDAIAGGISHLTALCNQGGCEYPAELTNAMRSLSRPLSSAICSERSRLSGAAIELVTTLAAGLSSAFDSLLPIFLPTLLNVCSRTNKVFTTRAKACIVTIIENTQLPIILTYLADAVKNKSISLRLTAIEGVLSCLNCFNPPDIEKDARAKLVEEVIKATARDANSDIRKVSKKVFEAYKALMPGRVAGFVAPLTPVVRKYLDISIAPADGKSVSGRPIKPPIKSLSSHDSMKSKPSATAMQSLPRSAGADVPSGPQRVKDAIAPHPGPSKPARSAPPSRPASVMSGRVTPQPSTSNQQPARRPPTRPASQLGRAKPADIHQKLTGATRSQQGPRRPEALRHTSQPTLTAEAKARTGGGARRVPLPTPDPAPAVVREVKERQNESSSAGAQETSRVPNAEDQKKPAATRPRSATNPTKSAAMRQNVVKEDHGKAPAAKVKPAWGQSQPGKPTKPLAVQPKSRGIVPGKPAPPTKSASSKVPATNSLPKPDVAAAAAIPLPPSPIPETPKGPAAIPLPASPKLTPCSITAKTPITELLTSIQQGFQFTPSTPLPPPHLYLPKGRGGPSKPLILIDQSDDSARRTLEEIDIN</sequence>
<dbReference type="OrthoDB" id="46159at2759"/>
<evidence type="ECO:0000256" key="2">
    <source>
        <dbReference type="ARBA" id="ARBA00009549"/>
    </source>
</evidence>
<name>A0A5M3MV06_CONPW</name>
<dbReference type="AlphaFoldDB" id="A0A5M3MV06"/>
<dbReference type="InterPro" id="IPR034085">
    <property type="entry name" value="TOG"/>
</dbReference>
<feature type="compositionally biased region" description="Polar residues" evidence="6">
    <location>
        <begin position="415"/>
        <end position="427"/>
    </location>
</feature>
<dbReference type="GO" id="GO:0005876">
    <property type="term" value="C:spindle microtubule"/>
    <property type="evidence" value="ECO:0007669"/>
    <property type="project" value="TreeGrafter"/>
</dbReference>
<keyword evidence="9" id="KW-1185">Reference proteome</keyword>
<dbReference type="GO" id="GO:0005881">
    <property type="term" value="C:cytoplasmic microtubule"/>
    <property type="evidence" value="ECO:0007669"/>
    <property type="project" value="TreeGrafter"/>
</dbReference>
<accession>A0A5M3MV06</accession>
<feature type="compositionally biased region" description="Polar residues" evidence="6">
    <location>
        <begin position="505"/>
        <end position="517"/>
    </location>
</feature>
<keyword evidence="3" id="KW-0132">Cell division</keyword>
<evidence type="ECO:0000259" key="7">
    <source>
        <dbReference type="SMART" id="SM01349"/>
    </source>
</evidence>
<protein>
    <recommendedName>
        <fullName evidence="7">TOG domain-containing protein</fullName>
    </recommendedName>
</protein>
<dbReference type="KEGG" id="cput:CONPUDRAFT_164002"/>
<feature type="compositionally biased region" description="Pro residues" evidence="6">
    <location>
        <begin position="529"/>
        <end position="539"/>
    </location>
</feature>
<dbReference type="SMART" id="SM01349">
    <property type="entry name" value="TOG"/>
    <property type="match status" value="1"/>
</dbReference>
<dbReference type="Gene3D" id="1.25.10.10">
    <property type="entry name" value="Leucine-rich Repeat Variant"/>
    <property type="match status" value="1"/>
</dbReference>
<feature type="compositionally biased region" description="Low complexity" evidence="6">
    <location>
        <begin position="518"/>
        <end position="528"/>
    </location>
</feature>
<organism evidence="8 9">
    <name type="scientific">Coniophora puteana (strain RWD-64-598)</name>
    <name type="common">Brown rot fungus</name>
    <dbReference type="NCBI Taxonomy" id="741705"/>
    <lineage>
        <taxon>Eukaryota</taxon>
        <taxon>Fungi</taxon>
        <taxon>Dikarya</taxon>
        <taxon>Basidiomycota</taxon>
        <taxon>Agaricomycotina</taxon>
        <taxon>Agaricomycetes</taxon>
        <taxon>Agaricomycetidae</taxon>
        <taxon>Boletales</taxon>
        <taxon>Coniophorineae</taxon>
        <taxon>Coniophoraceae</taxon>
        <taxon>Coniophora</taxon>
    </lineage>
</organism>
<dbReference type="InterPro" id="IPR011989">
    <property type="entry name" value="ARM-like"/>
</dbReference>
<evidence type="ECO:0000256" key="3">
    <source>
        <dbReference type="ARBA" id="ARBA00022618"/>
    </source>
</evidence>
<comment type="subcellular location">
    <subcellularLocation>
        <location evidence="1">Cytoplasm</location>
        <location evidence="1">Cytoskeleton</location>
        <location evidence="1">Spindle</location>
    </subcellularLocation>
</comment>
<evidence type="ECO:0000256" key="5">
    <source>
        <dbReference type="ARBA" id="ARBA00022776"/>
    </source>
</evidence>
<dbReference type="Proteomes" id="UP000053558">
    <property type="component" value="Unassembled WGS sequence"/>
</dbReference>
<dbReference type="InterPro" id="IPR024395">
    <property type="entry name" value="CLASP_N_dom"/>
</dbReference>
<dbReference type="SUPFAM" id="SSF48371">
    <property type="entry name" value="ARM repeat"/>
    <property type="match status" value="1"/>
</dbReference>
<dbReference type="PANTHER" id="PTHR21567:SF60">
    <property type="entry name" value="CLASP N-TERMINAL DOMAIN-CONTAINING PROTEIN"/>
    <property type="match status" value="1"/>
</dbReference>
<feature type="region of interest" description="Disordered" evidence="6">
    <location>
        <begin position="242"/>
        <end position="549"/>
    </location>
</feature>
<dbReference type="GO" id="GO:0051301">
    <property type="term" value="P:cell division"/>
    <property type="evidence" value="ECO:0007669"/>
    <property type="project" value="UniProtKB-KW"/>
</dbReference>
<feature type="domain" description="TOG" evidence="7">
    <location>
        <begin position="11"/>
        <end position="246"/>
    </location>
</feature>
<dbReference type="PANTHER" id="PTHR21567">
    <property type="entry name" value="CLASP"/>
    <property type="match status" value="1"/>
</dbReference>
<dbReference type="InterPro" id="IPR016024">
    <property type="entry name" value="ARM-type_fold"/>
</dbReference>
<gene>
    <name evidence="8" type="ORF">CONPUDRAFT_164002</name>
</gene>
<evidence type="ECO:0000256" key="6">
    <source>
        <dbReference type="SAM" id="MobiDB-lite"/>
    </source>
</evidence>
<proteinExistence type="inferred from homology"/>
<dbReference type="RefSeq" id="XP_007766864.1">
    <property type="nucleotide sequence ID" value="XM_007768674.1"/>
</dbReference>
<keyword evidence="5" id="KW-0498">Mitosis</keyword>
<dbReference type="GO" id="GO:0005815">
    <property type="term" value="C:microtubule organizing center"/>
    <property type="evidence" value="ECO:0007669"/>
    <property type="project" value="TreeGrafter"/>
</dbReference>